<organism evidence="1 2">
    <name type="scientific">Selenomonas ruminantium</name>
    <dbReference type="NCBI Taxonomy" id="971"/>
    <lineage>
        <taxon>Bacteria</taxon>
        <taxon>Bacillati</taxon>
        <taxon>Bacillota</taxon>
        <taxon>Negativicutes</taxon>
        <taxon>Selenomonadales</taxon>
        <taxon>Selenomonadaceae</taxon>
        <taxon>Selenomonas</taxon>
    </lineage>
</organism>
<proteinExistence type="predicted"/>
<reference evidence="1 2" key="1">
    <citation type="submission" date="2016-10" db="EMBL/GenBank/DDBJ databases">
        <authorList>
            <person name="de Groot N.N."/>
        </authorList>
    </citation>
    <scope>NUCLEOTIDE SEQUENCE [LARGE SCALE GENOMIC DNA]</scope>
    <source>
        <strain evidence="1 2">L14</strain>
    </source>
</reference>
<gene>
    <name evidence="1" type="ORF">SAMN05216587_101312</name>
</gene>
<name>A0A1I0V6J2_SELRU</name>
<sequence length="32" mass="3846">MKYEIMYSEAFPIVKCQLESAKRQLYGKYRGN</sequence>
<evidence type="ECO:0000313" key="1">
    <source>
        <dbReference type="EMBL" id="SFA71862.1"/>
    </source>
</evidence>
<dbReference type="AlphaFoldDB" id="A0A1I0V6J2"/>
<dbReference type="Proteomes" id="UP000183843">
    <property type="component" value="Unassembled WGS sequence"/>
</dbReference>
<accession>A0A1I0V6J2</accession>
<protein>
    <submittedName>
        <fullName evidence="1">Uncharacterized protein</fullName>
    </submittedName>
</protein>
<evidence type="ECO:0000313" key="2">
    <source>
        <dbReference type="Proteomes" id="UP000183843"/>
    </source>
</evidence>
<dbReference type="EMBL" id="FOJX01000001">
    <property type="protein sequence ID" value="SFA71862.1"/>
    <property type="molecule type" value="Genomic_DNA"/>
</dbReference>